<keyword evidence="10" id="KW-1185">Reference proteome</keyword>
<comment type="subcellular location">
    <subcellularLocation>
        <location evidence="1 6">Nucleus</location>
    </subcellularLocation>
</comment>
<comment type="similarity">
    <text evidence="2 6">Belongs to the ORC4 family.</text>
</comment>
<evidence type="ECO:0000259" key="8">
    <source>
        <dbReference type="Pfam" id="PF14629"/>
    </source>
</evidence>
<accession>A0A803N9T2</accession>
<dbReference type="GO" id="GO:0009744">
    <property type="term" value="P:response to sucrose"/>
    <property type="evidence" value="ECO:0007669"/>
    <property type="project" value="EnsemblPlants"/>
</dbReference>
<evidence type="ECO:0000256" key="3">
    <source>
        <dbReference type="ARBA" id="ARBA00022705"/>
    </source>
</evidence>
<evidence type="ECO:0000256" key="6">
    <source>
        <dbReference type="PIRNR" id="PIRNR007858"/>
    </source>
</evidence>
<organism evidence="9 10">
    <name type="scientific">Chenopodium quinoa</name>
    <name type="common">Quinoa</name>
    <dbReference type="NCBI Taxonomy" id="63459"/>
    <lineage>
        <taxon>Eukaryota</taxon>
        <taxon>Viridiplantae</taxon>
        <taxon>Streptophyta</taxon>
        <taxon>Embryophyta</taxon>
        <taxon>Tracheophyta</taxon>
        <taxon>Spermatophyta</taxon>
        <taxon>Magnoliopsida</taxon>
        <taxon>eudicotyledons</taxon>
        <taxon>Gunneridae</taxon>
        <taxon>Pentapetalae</taxon>
        <taxon>Caryophyllales</taxon>
        <taxon>Chenopodiaceae</taxon>
        <taxon>Chenopodioideae</taxon>
        <taxon>Atripliceae</taxon>
        <taxon>Chenopodium</taxon>
    </lineage>
</organism>
<dbReference type="GO" id="GO:0006270">
    <property type="term" value="P:DNA replication initiation"/>
    <property type="evidence" value="ECO:0007669"/>
    <property type="project" value="TreeGrafter"/>
</dbReference>
<dbReference type="Proteomes" id="UP000596660">
    <property type="component" value="Unplaced"/>
</dbReference>
<evidence type="ECO:0000313" key="10">
    <source>
        <dbReference type="Proteomes" id="UP000596660"/>
    </source>
</evidence>
<evidence type="ECO:0000259" key="7">
    <source>
        <dbReference type="Pfam" id="PF13191"/>
    </source>
</evidence>
<feature type="domain" description="Orc1-like AAA ATPase" evidence="7">
    <location>
        <begin position="36"/>
        <end position="212"/>
    </location>
</feature>
<dbReference type="InterPro" id="IPR032705">
    <property type="entry name" value="ORC4_C"/>
</dbReference>
<dbReference type="Pfam" id="PF14629">
    <property type="entry name" value="ORC4_C"/>
    <property type="match status" value="1"/>
</dbReference>
<dbReference type="EnsemblPlants" id="AUR62042716-RA">
    <property type="protein sequence ID" value="AUR62042716-RA:cds"/>
    <property type="gene ID" value="AUR62042716"/>
</dbReference>
<sequence length="450" mass="51324">MEKNPAEEALILLRSRLCDPHAFFSLLPSSSDTNFSKLKFLISSSITEACNNSVLLLGPRGCGKTAVLELVLRDLLVEYPDMISVIKLNGLLHSDDNCALKVRLKSLLIIKSSSTLQQMAAFEFNFFSFLLDVMRLNTKTFQSLGIGVRTIIKKIDCAQASFDDNTQFVISMLRECGLAHKTIVIVLDEFDIFAQGKQRLLYSLLDAMQSVTSQAVVIGISCRLDADQLLEKRVRSRLSQRKLLFCPPSKDELERLLEFLLSLPVNSSLPQSYVVEFNKELRKILADKKFKDTMNTLLSSDSTVDQIMRFLFLSVSTMDMKTGILSIENFKRAVVRLNRQPKLEYLKDCSVLELYILVCMKRLEVKEQNSYNFNSVMKEYKAIHDSFQTPDYYARNVCLRALEHLIQCELVCFMDNKGYNQSNEFRPVKLLISPYELQLGLKENQSCPVS</sequence>
<dbReference type="PIRSF" id="PIRSF007858">
    <property type="entry name" value="ORC4"/>
    <property type="match status" value="1"/>
</dbReference>
<evidence type="ECO:0000313" key="9">
    <source>
        <dbReference type="EnsemblPlants" id="AUR62042716-RA:cds"/>
    </source>
</evidence>
<protein>
    <recommendedName>
        <fullName evidence="6">Origin of replication complex subunit 4</fullName>
    </recommendedName>
</protein>
<dbReference type="GO" id="GO:0003688">
    <property type="term" value="F:DNA replication origin binding"/>
    <property type="evidence" value="ECO:0007669"/>
    <property type="project" value="TreeGrafter"/>
</dbReference>
<feature type="domain" description="Origin recognition complex subunit 4 C-terminal" evidence="8">
    <location>
        <begin position="259"/>
        <end position="438"/>
    </location>
</feature>
<dbReference type="OMA" id="AFTFQRN"/>
<dbReference type="Gene3D" id="3.40.50.300">
    <property type="entry name" value="P-loop containing nucleotide triphosphate hydrolases"/>
    <property type="match status" value="1"/>
</dbReference>
<keyword evidence="5 6" id="KW-0539">Nucleus</keyword>
<dbReference type="InterPro" id="IPR027417">
    <property type="entry name" value="P-loop_NTPase"/>
</dbReference>
<reference evidence="9" key="1">
    <citation type="journal article" date="2017" name="Nature">
        <title>The genome of Chenopodium quinoa.</title>
        <authorList>
            <person name="Jarvis D.E."/>
            <person name="Ho Y.S."/>
            <person name="Lightfoot D.J."/>
            <person name="Schmoeckel S.M."/>
            <person name="Li B."/>
            <person name="Borm T.J.A."/>
            <person name="Ohyanagi H."/>
            <person name="Mineta K."/>
            <person name="Michell C.T."/>
            <person name="Saber N."/>
            <person name="Kharbatia N.M."/>
            <person name="Rupper R.R."/>
            <person name="Sharp A.R."/>
            <person name="Dally N."/>
            <person name="Boughton B.A."/>
            <person name="Woo Y.H."/>
            <person name="Gao G."/>
            <person name="Schijlen E.G.W.M."/>
            <person name="Guo X."/>
            <person name="Momin A.A."/>
            <person name="Negrao S."/>
            <person name="Al-Babili S."/>
            <person name="Gehring C."/>
            <person name="Roessner U."/>
            <person name="Jung C."/>
            <person name="Murphy K."/>
            <person name="Arold S.T."/>
            <person name="Gojobori T."/>
            <person name="van der Linden C.G."/>
            <person name="van Loo E.N."/>
            <person name="Jellen E.N."/>
            <person name="Maughan P.J."/>
            <person name="Tester M."/>
        </authorList>
    </citation>
    <scope>NUCLEOTIDE SEQUENCE [LARGE SCALE GENOMIC DNA]</scope>
    <source>
        <strain evidence="9">cv. PI 614886</strain>
    </source>
</reference>
<evidence type="ECO:0000256" key="2">
    <source>
        <dbReference type="ARBA" id="ARBA00005334"/>
    </source>
</evidence>
<evidence type="ECO:0000256" key="5">
    <source>
        <dbReference type="ARBA" id="ARBA00023242"/>
    </source>
</evidence>
<dbReference type="InterPro" id="IPR041664">
    <property type="entry name" value="AAA_16"/>
</dbReference>
<dbReference type="SUPFAM" id="SSF52540">
    <property type="entry name" value="P-loop containing nucleoside triphosphate hydrolases"/>
    <property type="match status" value="1"/>
</dbReference>
<dbReference type="PANTHER" id="PTHR12087">
    <property type="entry name" value="ORIGIN RECOGNITION COMPLEX SUBUNIT 4"/>
    <property type="match status" value="1"/>
</dbReference>
<dbReference type="Gramene" id="AUR62042716-RA">
    <property type="protein sequence ID" value="AUR62042716-RA:cds"/>
    <property type="gene ID" value="AUR62042716"/>
</dbReference>
<reference evidence="9" key="2">
    <citation type="submission" date="2021-03" db="UniProtKB">
        <authorList>
            <consortium name="EnsemblPlants"/>
        </authorList>
    </citation>
    <scope>IDENTIFICATION</scope>
</reference>
<dbReference type="PANTHER" id="PTHR12087:SF0">
    <property type="entry name" value="ORIGIN RECOGNITION COMPLEX SUBUNIT 4"/>
    <property type="match status" value="1"/>
</dbReference>
<evidence type="ECO:0000256" key="1">
    <source>
        <dbReference type="ARBA" id="ARBA00004123"/>
    </source>
</evidence>
<name>A0A803N9T2_CHEQI</name>
<keyword evidence="4 6" id="KW-0238">DNA-binding</keyword>
<dbReference type="AlphaFoldDB" id="A0A803N9T2"/>
<dbReference type="Pfam" id="PF13191">
    <property type="entry name" value="AAA_16"/>
    <property type="match status" value="1"/>
</dbReference>
<evidence type="ECO:0000256" key="4">
    <source>
        <dbReference type="ARBA" id="ARBA00023125"/>
    </source>
</evidence>
<keyword evidence="3 6" id="KW-0235">DNA replication</keyword>
<dbReference type="InterPro" id="IPR016527">
    <property type="entry name" value="ORC4"/>
</dbReference>
<dbReference type="GO" id="GO:0005664">
    <property type="term" value="C:nuclear origin of replication recognition complex"/>
    <property type="evidence" value="ECO:0007669"/>
    <property type="project" value="TreeGrafter"/>
</dbReference>
<proteinExistence type="inferred from homology"/>
<comment type="function">
    <text evidence="6">Component of the origin recognition complex (ORC) that binds origins of replication.</text>
</comment>